<organism evidence="2 3">
    <name type="scientific">Acrocarpospora macrocephala</name>
    <dbReference type="NCBI Taxonomy" id="150177"/>
    <lineage>
        <taxon>Bacteria</taxon>
        <taxon>Bacillati</taxon>
        <taxon>Actinomycetota</taxon>
        <taxon>Actinomycetes</taxon>
        <taxon>Streptosporangiales</taxon>
        <taxon>Streptosporangiaceae</taxon>
        <taxon>Acrocarpospora</taxon>
    </lineage>
</organism>
<dbReference type="Gene3D" id="1.20.1260.10">
    <property type="match status" value="1"/>
</dbReference>
<protein>
    <submittedName>
        <fullName evidence="2">DUF305 domain-containing protein</fullName>
    </submittedName>
</protein>
<evidence type="ECO:0000259" key="1">
    <source>
        <dbReference type="Pfam" id="PF03713"/>
    </source>
</evidence>
<gene>
    <name evidence="2" type="ORF">Amac_023170</name>
</gene>
<reference evidence="2 3" key="1">
    <citation type="submission" date="2019-10" db="EMBL/GenBank/DDBJ databases">
        <title>Whole genome shotgun sequence of Acrocarpospora macrocephala NBRC 16266.</title>
        <authorList>
            <person name="Ichikawa N."/>
            <person name="Kimura A."/>
            <person name="Kitahashi Y."/>
            <person name="Komaki H."/>
            <person name="Oguchi A."/>
        </authorList>
    </citation>
    <scope>NUCLEOTIDE SEQUENCE [LARGE SCALE GENOMIC DNA]</scope>
    <source>
        <strain evidence="2 3">NBRC 16266</strain>
    </source>
</reference>
<dbReference type="InterPro" id="IPR012347">
    <property type="entry name" value="Ferritin-like"/>
</dbReference>
<dbReference type="EMBL" id="BLAE01000011">
    <property type="protein sequence ID" value="GES08721.1"/>
    <property type="molecule type" value="Genomic_DNA"/>
</dbReference>
<name>A0A5M3WNF4_9ACTN</name>
<feature type="domain" description="DUF305" evidence="1">
    <location>
        <begin position="32"/>
        <end position="188"/>
    </location>
</feature>
<dbReference type="Pfam" id="PF03713">
    <property type="entry name" value="DUF305"/>
    <property type="match status" value="1"/>
</dbReference>
<comment type="caution">
    <text evidence="2">The sequence shown here is derived from an EMBL/GenBank/DDBJ whole genome shotgun (WGS) entry which is preliminary data.</text>
</comment>
<dbReference type="AlphaFoldDB" id="A0A5M3WNF4"/>
<dbReference type="Proteomes" id="UP000331127">
    <property type="component" value="Unassembled WGS sequence"/>
</dbReference>
<dbReference type="InterPro" id="IPR005183">
    <property type="entry name" value="DUF305_CopM-like"/>
</dbReference>
<keyword evidence="3" id="KW-1185">Reference proteome</keyword>
<evidence type="ECO:0000313" key="2">
    <source>
        <dbReference type="EMBL" id="GES08721.1"/>
    </source>
</evidence>
<dbReference type="RefSeq" id="WP_246268252.1">
    <property type="nucleotide sequence ID" value="NZ_BAAAHL010000046.1"/>
</dbReference>
<proteinExistence type="predicted"/>
<sequence>MKLTAVLVLLAGVALSAYWLLTPSTPGDESPEAGFARDMQVHHAQAVRMAMVVRDRTTDPEIRTLAYDIATTQQHQIGQMYAWLTLWGLPQAPSGPPMTWMRDHHADTPGEPASMPGMATADQLKALEKASGREAEVLFLRLMIPHHQGGASMAQAALQLTAQREVRLLAQAMLTAQSSEIEVMRRLLTARGDSGLQKTSAAGP</sequence>
<accession>A0A5M3WNF4</accession>
<dbReference type="PANTHER" id="PTHR36933:SF1">
    <property type="entry name" value="SLL0788 PROTEIN"/>
    <property type="match status" value="1"/>
</dbReference>
<evidence type="ECO:0000313" key="3">
    <source>
        <dbReference type="Proteomes" id="UP000331127"/>
    </source>
</evidence>
<dbReference type="PANTHER" id="PTHR36933">
    <property type="entry name" value="SLL0788 PROTEIN"/>
    <property type="match status" value="1"/>
</dbReference>